<name>A0ABQ5VE23_9RHOB</name>
<sequence length="132" mass="15035">MPVGLTRSEKFVSQLCERSFLELWTHPNPIGKKGKELCDCLIVCGPHIVIISVKEIEYKDTGDTSGWERWHRAAIEKSASQIWGAERWLNTSDEVTRHDGRIITLPPKLERIYHRVSVSLGGKQQVPITWGT</sequence>
<gene>
    <name evidence="1" type="ORF">GCM10007927_00050</name>
</gene>
<dbReference type="EMBL" id="BSNL01000001">
    <property type="protein sequence ID" value="GLQ25202.1"/>
    <property type="molecule type" value="Genomic_DNA"/>
</dbReference>
<comment type="caution">
    <text evidence="1">The sequence shown here is derived from an EMBL/GenBank/DDBJ whole genome shotgun (WGS) entry which is preliminary data.</text>
</comment>
<evidence type="ECO:0000313" key="1">
    <source>
        <dbReference type="EMBL" id="GLQ25202.1"/>
    </source>
</evidence>
<protein>
    <recommendedName>
        <fullName evidence="3">NERD domain-containing protein</fullName>
    </recommendedName>
</protein>
<proteinExistence type="predicted"/>
<dbReference type="RefSeq" id="WP_284369304.1">
    <property type="nucleotide sequence ID" value="NZ_BSNL01000001.1"/>
</dbReference>
<reference evidence="1" key="2">
    <citation type="submission" date="2023-01" db="EMBL/GenBank/DDBJ databases">
        <title>Draft genome sequence of Sulfitobacter pacificus strain NBRC 109915.</title>
        <authorList>
            <person name="Sun Q."/>
            <person name="Mori K."/>
        </authorList>
    </citation>
    <scope>NUCLEOTIDE SEQUENCE</scope>
    <source>
        <strain evidence="1">NBRC 109915</strain>
    </source>
</reference>
<organism evidence="1 2">
    <name type="scientific">Sulfitobacter pacificus</name>
    <dbReference type="NCBI Taxonomy" id="1499314"/>
    <lineage>
        <taxon>Bacteria</taxon>
        <taxon>Pseudomonadati</taxon>
        <taxon>Pseudomonadota</taxon>
        <taxon>Alphaproteobacteria</taxon>
        <taxon>Rhodobacterales</taxon>
        <taxon>Roseobacteraceae</taxon>
        <taxon>Sulfitobacter</taxon>
    </lineage>
</organism>
<evidence type="ECO:0000313" key="2">
    <source>
        <dbReference type="Proteomes" id="UP001161388"/>
    </source>
</evidence>
<dbReference type="Proteomes" id="UP001161388">
    <property type="component" value="Unassembled WGS sequence"/>
</dbReference>
<reference evidence="1" key="1">
    <citation type="journal article" date="2014" name="Int. J. Syst. Evol. Microbiol.">
        <title>Complete genome of a new Firmicutes species belonging to the dominant human colonic microbiota ('Ruminococcus bicirculans') reveals two chromosomes and a selective capacity to utilize plant glucans.</title>
        <authorList>
            <consortium name="NISC Comparative Sequencing Program"/>
            <person name="Wegmann U."/>
            <person name="Louis P."/>
            <person name="Goesmann A."/>
            <person name="Henrissat B."/>
            <person name="Duncan S.H."/>
            <person name="Flint H.J."/>
        </authorList>
    </citation>
    <scope>NUCLEOTIDE SEQUENCE</scope>
    <source>
        <strain evidence="1">NBRC 109915</strain>
    </source>
</reference>
<evidence type="ECO:0008006" key="3">
    <source>
        <dbReference type="Google" id="ProtNLM"/>
    </source>
</evidence>
<accession>A0ABQ5VE23</accession>
<keyword evidence="2" id="KW-1185">Reference proteome</keyword>